<reference evidence="9 10" key="1">
    <citation type="submission" date="2007-07" db="EMBL/GenBank/DDBJ databases">
        <title>Complete sequence of Fervidobacterium nodosum Rt17-B1.</title>
        <authorList>
            <consortium name="US DOE Joint Genome Institute"/>
            <person name="Copeland A."/>
            <person name="Lucas S."/>
            <person name="Lapidus A."/>
            <person name="Barry K."/>
            <person name="Glavina del Rio T."/>
            <person name="Dalin E."/>
            <person name="Tice H."/>
            <person name="Pitluck S."/>
            <person name="Saunders E."/>
            <person name="Brettin T."/>
            <person name="Bruce D."/>
            <person name="Detter J.C."/>
            <person name="Han C."/>
            <person name="Schmutz J."/>
            <person name="Larimer F."/>
            <person name="Land M."/>
            <person name="Hauser L."/>
            <person name="Kyrpides N."/>
            <person name="Mikhailova N."/>
            <person name="Nelson K."/>
            <person name="Gogarten J.P."/>
            <person name="Noll K."/>
            <person name="Richardson P."/>
        </authorList>
    </citation>
    <scope>NUCLEOTIDE SEQUENCE [LARGE SCALE GENOMIC DNA]</scope>
    <source>
        <strain evidence="10">ATCC 35602 / DSM 5306 / Rt17-B1</strain>
    </source>
</reference>
<dbReference type="SUPFAM" id="SSF55031">
    <property type="entry name" value="Bacterial exopeptidase dimerisation domain"/>
    <property type="match status" value="1"/>
</dbReference>
<dbReference type="NCBIfam" id="TIGR01887">
    <property type="entry name" value="dipeptidaselike"/>
    <property type="match status" value="1"/>
</dbReference>
<dbReference type="eggNOG" id="COG0624">
    <property type="taxonomic scope" value="Bacteria"/>
</dbReference>
<evidence type="ECO:0000313" key="10">
    <source>
        <dbReference type="Proteomes" id="UP000002415"/>
    </source>
</evidence>
<dbReference type="NCBIfam" id="NF005591">
    <property type="entry name" value="PRK07318.1"/>
    <property type="match status" value="1"/>
</dbReference>
<dbReference type="KEGG" id="fno:Fnod_1046"/>
<evidence type="ECO:0000256" key="1">
    <source>
        <dbReference type="ARBA" id="ARBA00001947"/>
    </source>
</evidence>
<dbReference type="SUPFAM" id="SSF53187">
    <property type="entry name" value="Zn-dependent exopeptidases"/>
    <property type="match status" value="1"/>
</dbReference>
<dbReference type="Pfam" id="PF01546">
    <property type="entry name" value="Peptidase_M20"/>
    <property type="match status" value="1"/>
</dbReference>
<keyword evidence="5" id="KW-0378">Hydrolase</keyword>
<keyword evidence="8" id="KW-0482">Metalloprotease</keyword>
<gene>
    <name evidence="9" type="ordered locus">Fnod_1046</name>
</gene>
<dbReference type="PANTHER" id="PTHR43808:SF31">
    <property type="entry name" value="N-ACETYL-L-CITRULLINE DEACETYLASE"/>
    <property type="match status" value="1"/>
</dbReference>
<reference evidence="9 10" key="2">
    <citation type="journal article" date="2009" name="Proc. Natl. Acad. Sci. U.S.A.">
        <title>On the chimeric nature, thermophilic origin, and phylogenetic placement of the Thermotogales.</title>
        <authorList>
            <person name="Zhaxybayeva O."/>
            <person name="Swithers K.S."/>
            <person name="Lapierre P."/>
            <person name="Fournier G.P."/>
            <person name="Bickhart D.M."/>
            <person name="DeBoy R.T."/>
            <person name="Nelson K.E."/>
            <person name="Nesbo C.L."/>
            <person name="Doolittle W.F."/>
            <person name="Gogarten J.P."/>
            <person name="Noll K.M."/>
        </authorList>
    </citation>
    <scope>NUCLEOTIDE SEQUENCE [LARGE SCALE GENOMIC DNA]</scope>
    <source>
        <strain evidence="10">ATCC 35602 / DSM 5306 / Rt17-B1</strain>
    </source>
</reference>
<evidence type="ECO:0000256" key="2">
    <source>
        <dbReference type="ARBA" id="ARBA00006247"/>
    </source>
</evidence>
<sequence>MENIDGKIKELVDKHFDSILKALDRVIAIRSVMGEPKEGMPFGEGPAKALEETLEIAKELGFEPVNVDNYAGHVEYGSKDGKYYAVLGHLDVVPEGDLERWETDPYKLSIRDGKMYARGVSDDKGPSIGALFALKIASELVDKPKNRVRIIFGTNEENGSKCLKYYFTKEPYPDAAVTPDGDFPLVFAEKGIVTYKISKNMSQNYSTKIVELKAGTAANVVPEECIAVIESDKVKEIAYVVENYKSACRYEYSIDGNKITIKSLGKSAHGAHPEAGLNAAGGMLELLSRLDLGPETETIRMLYEKLGKDYYGIGLGISGQDDVSRKLTCNLGVLKLENGKIEAIINIRHPIFFNVDMITLQIKEAMKGFEVEQMSYSKPLYVSKDSDLVKTLMEIYYSETKDETQPLAIGGGTYARSVPYGVAYGAVFPGEETHMHEPNENWSLESFKKFIRIYTKLIYRWLTE</sequence>
<organism evidence="9 10">
    <name type="scientific">Fervidobacterium nodosum (strain ATCC 35602 / DSM 5306 / Rt17-B1)</name>
    <dbReference type="NCBI Taxonomy" id="381764"/>
    <lineage>
        <taxon>Bacteria</taxon>
        <taxon>Thermotogati</taxon>
        <taxon>Thermotogota</taxon>
        <taxon>Thermotogae</taxon>
        <taxon>Thermotogales</taxon>
        <taxon>Fervidobacteriaceae</taxon>
        <taxon>Fervidobacterium</taxon>
    </lineage>
</organism>
<protein>
    <submittedName>
        <fullName evidence="9">Dipeptidase, putative</fullName>
    </submittedName>
</protein>
<dbReference type="Proteomes" id="UP000002415">
    <property type="component" value="Chromosome"/>
</dbReference>
<dbReference type="Gene3D" id="3.40.630.10">
    <property type="entry name" value="Zn peptidases"/>
    <property type="match status" value="1"/>
</dbReference>
<evidence type="ECO:0000256" key="3">
    <source>
        <dbReference type="ARBA" id="ARBA00022670"/>
    </source>
</evidence>
<dbReference type="GO" id="GO:0008777">
    <property type="term" value="F:acetylornithine deacetylase activity"/>
    <property type="evidence" value="ECO:0007669"/>
    <property type="project" value="TreeGrafter"/>
</dbReference>
<keyword evidence="7" id="KW-0224">Dipeptidase</keyword>
<keyword evidence="3" id="KW-0645">Protease</keyword>
<dbReference type="GO" id="GO:0006526">
    <property type="term" value="P:L-arginine biosynthetic process"/>
    <property type="evidence" value="ECO:0007669"/>
    <property type="project" value="TreeGrafter"/>
</dbReference>
<proteinExistence type="inferred from homology"/>
<dbReference type="STRING" id="381764.Fnod_1046"/>
<dbReference type="GO" id="GO:0008270">
    <property type="term" value="F:zinc ion binding"/>
    <property type="evidence" value="ECO:0007669"/>
    <property type="project" value="InterPro"/>
</dbReference>
<comment type="similarity">
    <text evidence="2">Belongs to the peptidase M20A family.</text>
</comment>
<keyword evidence="4" id="KW-0479">Metal-binding</keyword>
<keyword evidence="6" id="KW-0862">Zinc</keyword>
<evidence type="ECO:0000256" key="8">
    <source>
        <dbReference type="ARBA" id="ARBA00023049"/>
    </source>
</evidence>
<evidence type="ECO:0000313" key="9">
    <source>
        <dbReference type="EMBL" id="ABS60895.1"/>
    </source>
</evidence>
<dbReference type="InterPro" id="IPR036264">
    <property type="entry name" value="Bact_exopeptidase_dim_dom"/>
</dbReference>
<evidence type="ECO:0000256" key="7">
    <source>
        <dbReference type="ARBA" id="ARBA00022997"/>
    </source>
</evidence>
<dbReference type="EMBL" id="CP000771">
    <property type="protein sequence ID" value="ABS60895.1"/>
    <property type="molecule type" value="Genomic_DNA"/>
</dbReference>
<dbReference type="HOGENOM" id="CLU_031786_2_0_0"/>
<evidence type="ECO:0000256" key="6">
    <source>
        <dbReference type="ARBA" id="ARBA00022833"/>
    </source>
</evidence>
<accession>A7HLW2</accession>
<dbReference type="RefSeq" id="WP_011994209.1">
    <property type="nucleotide sequence ID" value="NC_009718.1"/>
</dbReference>
<dbReference type="AlphaFoldDB" id="A7HLW2"/>
<dbReference type="OrthoDB" id="9761532at2"/>
<dbReference type="GO" id="GO:0016805">
    <property type="term" value="F:dipeptidase activity"/>
    <property type="evidence" value="ECO:0007669"/>
    <property type="project" value="UniProtKB-KW"/>
</dbReference>
<dbReference type="PANTHER" id="PTHR43808">
    <property type="entry name" value="ACETYLORNITHINE DEACETYLASE"/>
    <property type="match status" value="1"/>
</dbReference>
<dbReference type="GO" id="GO:0008237">
    <property type="term" value="F:metallopeptidase activity"/>
    <property type="evidence" value="ECO:0007669"/>
    <property type="project" value="UniProtKB-KW"/>
</dbReference>
<dbReference type="InterPro" id="IPR010964">
    <property type="entry name" value="M20A_pepV-rel"/>
</dbReference>
<dbReference type="InterPro" id="IPR050072">
    <property type="entry name" value="Peptidase_M20A"/>
</dbReference>
<name>A7HLW2_FERNB</name>
<evidence type="ECO:0000256" key="4">
    <source>
        <dbReference type="ARBA" id="ARBA00022723"/>
    </source>
</evidence>
<comment type="cofactor">
    <cofactor evidence="1">
        <name>Zn(2+)</name>
        <dbReference type="ChEBI" id="CHEBI:29105"/>
    </cofactor>
</comment>
<dbReference type="Gene3D" id="3.30.70.360">
    <property type="match status" value="2"/>
</dbReference>
<evidence type="ECO:0000256" key="5">
    <source>
        <dbReference type="ARBA" id="ARBA00022801"/>
    </source>
</evidence>
<dbReference type="GO" id="GO:0006508">
    <property type="term" value="P:proteolysis"/>
    <property type="evidence" value="ECO:0007669"/>
    <property type="project" value="UniProtKB-KW"/>
</dbReference>
<dbReference type="InterPro" id="IPR002933">
    <property type="entry name" value="Peptidase_M20"/>
</dbReference>
<keyword evidence="10" id="KW-1185">Reference proteome</keyword>